<proteinExistence type="predicted"/>
<dbReference type="EMBL" id="FXBM01000001">
    <property type="protein sequence ID" value="SMH36876.1"/>
    <property type="molecule type" value="Genomic_DNA"/>
</dbReference>
<dbReference type="AlphaFoldDB" id="A0A1X7NHN4"/>
<sequence>MQQIAKRWVSDRRPVRYDGVWYIDVETAGENPWNVFLDENGVWYLGWQAQQPISLPFTFVSENHLHTMLDDEGHLEPREVAVQMTNGDSIGLVFFDDKLVTSYGGVPLKDAIRNGVERMFRA</sequence>
<protein>
    <submittedName>
        <fullName evidence="1">Uncharacterized protein</fullName>
    </submittedName>
</protein>
<gene>
    <name evidence="1" type="ORF">SAMN06295885_1288</name>
</gene>
<dbReference type="Proteomes" id="UP000193711">
    <property type="component" value="Unassembled WGS sequence"/>
</dbReference>
<reference evidence="2" key="1">
    <citation type="submission" date="2017-04" db="EMBL/GenBank/DDBJ databases">
        <authorList>
            <person name="Varghese N."/>
            <person name="Submissions S."/>
        </authorList>
    </citation>
    <scope>NUCLEOTIDE SEQUENCE [LARGE SCALE GENOMIC DNA]</scope>
    <source>
        <strain evidence="2">VKM Ac-2121</strain>
    </source>
</reference>
<name>A0A1X7NHN4_9MICO</name>
<evidence type="ECO:0000313" key="1">
    <source>
        <dbReference type="EMBL" id="SMH36876.1"/>
    </source>
</evidence>
<accession>A0A1X7NHN4</accession>
<evidence type="ECO:0000313" key="2">
    <source>
        <dbReference type="Proteomes" id="UP000193711"/>
    </source>
</evidence>
<organism evidence="1 2">
    <name type="scientific">Rathayibacter oskolensis</name>
    <dbReference type="NCBI Taxonomy" id="1891671"/>
    <lineage>
        <taxon>Bacteria</taxon>
        <taxon>Bacillati</taxon>
        <taxon>Actinomycetota</taxon>
        <taxon>Actinomycetes</taxon>
        <taxon>Micrococcales</taxon>
        <taxon>Microbacteriaceae</taxon>
        <taxon>Rathayibacter</taxon>
    </lineage>
</organism>
<keyword evidence="2" id="KW-1185">Reference proteome</keyword>